<sequence>MKLSCPPTRIGGLYNFVKGLYDEITFKAPFDINDKGSTKINIEEEVTFWVNKDGEVQDINYSAENENEGLTKIIYDYIEKNKTNWFSGRINDEKLTTKINIPIRINMMF</sequence>
<evidence type="ECO:0000313" key="4">
    <source>
        <dbReference type="Proteomes" id="UP001242342"/>
    </source>
</evidence>
<dbReference type="EMBL" id="PDUU01000019">
    <property type="protein sequence ID" value="PHN96327.1"/>
    <property type="molecule type" value="Genomic_DNA"/>
</dbReference>
<proteinExistence type="predicted"/>
<evidence type="ECO:0000313" key="1">
    <source>
        <dbReference type="EMBL" id="MDP2541036.1"/>
    </source>
</evidence>
<accession>A0A2G1BQM4</accession>
<reference evidence="2" key="2">
    <citation type="submission" date="2017-10" db="EMBL/GenBank/DDBJ databases">
        <authorList>
            <person name="Enke T.N."/>
            <person name="Cordero O.X."/>
        </authorList>
    </citation>
    <scope>NUCLEOTIDE SEQUENCE</scope>
    <source>
        <strain evidence="2">4G03</strain>
    </source>
</reference>
<reference evidence="2 3" key="1">
    <citation type="journal article" date="2016" name="Nat. Commun.">
        <title>Microbial interactions lead to rapid micro-scale successions on model marine particles.</title>
        <authorList>
            <person name="Datta M.S."/>
            <person name="Sliwerska E."/>
            <person name="Gore J."/>
            <person name="Polz M.F."/>
            <person name="Cordero O.X."/>
        </authorList>
    </citation>
    <scope>NUCLEOTIDE SEQUENCE [LARGE SCALE GENOMIC DNA]</scope>
    <source>
        <strain evidence="2 3">4G03</strain>
    </source>
</reference>
<dbReference type="Proteomes" id="UP001242342">
    <property type="component" value="Unassembled WGS sequence"/>
</dbReference>
<reference evidence="1 4" key="3">
    <citation type="submission" date="2023-07" db="EMBL/GenBank/DDBJ databases">
        <title>Genome content predicts the carbon catabolic preferences of heterotrophic bacteria.</title>
        <authorList>
            <person name="Gralka M."/>
        </authorList>
    </citation>
    <scope>NUCLEOTIDE SEQUENCE [LARGE SCALE GENOMIC DNA]</scope>
    <source>
        <strain evidence="1 4">4G03</strain>
    </source>
</reference>
<evidence type="ECO:0008006" key="5">
    <source>
        <dbReference type="Google" id="ProtNLM"/>
    </source>
</evidence>
<dbReference type="EMBL" id="JAUYVU010000003">
    <property type="protein sequence ID" value="MDP2541036.1"/>
    <property type="molecule type" value="Genomic_DNA"/>
</dbReference>
<dbReference type="Proteomes" id="UP000222163">
    <property type="component" value="Unassembled WGS sequence"/>
</dbReference>
<evidence type="ECO:0000313" key="2">
    <source>
        <dbReference type="EMBL" id="PHN96327.1"/>
    </source>
</evidence>
<name>A0A2G1BQM4_9FLAO</name>
<evidence type="ECO:0000313" key="3">
    <source>
        <dbReference type="Proteomes" id="UP000222163"/>
    </source>
</evidence>
<dbReference type="AlphaFoldDB" id="A0A2G1BQM4"/>
<keyword evidence="4" id="KW-1185">Reference proteome</keyword>
<comment type="caution">
    <text evidence="2">The sequence shown here is derived from an EMBL/GenBank/DDBJ whole genome shotgun (WGS) entry which is preliminary data.</text>
</comment>
<protein>
    <recommendedName>
        <fullName evidence="5">TonB C-terminal domain-containing protein</fullName>
    </recommendedName>
</protein>
<organism evidence="2 3">
    <name type="scientific">Tenacibaculum discolor</name>
    <dbReference type="NCBI Taxonomy" id="361581"/>
    <lineage>
        <taxon>Bacteria</taxon>
        <taxon>Pseudomonadati</taxon>
        <taxon>Bacteroidota</taxon>
        <taxon>Flavobacteriia</taxon>
        <taxon>Flavobacteriales</taxon>
        <taxon>Flavobacteriaceae</taxon>
        <taxon>Tenacibaculum</taxon>
    </lineage>
</organism>
<dbReference type="RefSeq" id="WP_099216528.1">
    <property type="nucleotide sequence ID" value="NZ_JAUYVU010000003.1"/>
</dbReference>
<gene>
    <name evidence="2" type="ORF">CSC81_14830</name>
    <name evidence="1" type="ORF">Q8W23_06035</name>
</gene>